<dbReference type="PANTHER" id="PTHR21294">
    <property type="entry name" value="ELECTRON TRANSFER FLAVOPROTEIN BETA-SUBUNIT"/>
    <property type="match status" value="1"/>
</dbReference>
<sequence length="258" mass="28087">MVDPDKAKNDLDLAKGTKEDKLALIINPYDKQAIEAALQLKEKYTGKVTAVSLGSDLATDKILRDALSLGVDEGIQISNDDFESLSSYSPALGTVLAKAPVDDVDYYITGREAGDDNQSITGASIAAALDVDFVDNVDEVEYNDDETLTLTSRWDKSELKGTYKQKPLVLSIKDTANTPRLPSFKAKMQAKKATLKHFKVSDLPDIDVARIKAIADRATTINLAKPEVASKETVLFNLNDDENAVSELVADLKKHSIL</sequence>
<dbReference type="Gene3D" id="3.40.50.620">
    <property type="entry name" value="HUPs"/>
    <property type="match status" value="1"/>
</dbReference>
<dbReference type="InterPro" id="IPR014730">
    <property type="entry name" value="ETF_a/b_N"/>
</dbReference>
<dbReference type="PATRIC" id="fig|1423734.3.peg.249"/>
<evidence type="ECO:0000313" key="3">
    <source>
        <dbReference type="Proteomes" id="UP000051236"/>
    </source>
</evidence>
<dbReference type="EMBL" id="AZGA01000066">
    <property type="protein sequence ID" value="KRM32845.1"/>
    <property type="molecule type" value="Genomic_DNA"/>
</dbReference>
<dbReference type="Proteomes" id="UP000051236">
    <property type="component" value="Unassembled WGS sequence"/>
</dbReference>
<proteinExistence type="predicted"/>
<name>A0A0R1XSV6_9LACO</name>
<comment type="caution">
    <text evidence="2">The sequence shown here is derived from an EMBL/GenBank/DDBJ whole genome shotgun (WGS) entry which is preliminary data.</text>
</comment>
<evidence type="ECO:0000259" key="1">
    <source>
        <dbReference type="SMART" id="SM00893"/>
    </source>
</evidence>
<dbReference type="InterPro" id="IPR014729">
    <property type="entry name" value="Rossmann-like_a/b/a_fold"/>
</dbReference>
<evidence type="ECO:0000313" key="2">
    <source>
        <dbReference type="EMBL" id="KRM32845.1"/>
    </source>
</evidence>
<reference evidence="2 3" key="1">
    <citation type="journal article" date="2015" name="Genome Announc.">
        <title>Expanding the biotechnology potential of lactobacilli through comparative genomics of 213 strains and associated genera.</title>
        <authorList>
            <person name="Sun Z."/>
            <person name="Harris H.M."/>
            <person name="McCann A."/>
            <person name="Guo C."/>
            <person name="Argimon S."/>
            <person name="Zhang W."/>
            <person name="Yang X."/>
            <person name="Jeffery I.B."/>
            <person name="Cooney J.C."/>
            <person name="Kagawa T.F."/>
            <person name="Liu W."/>
            <person name="Song Y."/>
            <person name="Salvetti E."/>
            <person name="Wrobel A."/>
            <person name="Rasinkangas P."/>
            <person name="Parkhill J."/>
            <person name="Rea M.C."/>
            <person name="O'Sullivan O."/>
            <person name="Ritari J."/>
            <person name="Douillard F.P."/>
            <person name="Paul Ross R."/>
            <person name="Yang R."/>
            <person name="Briner A.E."/>
            <person name="Felis G.E."/>
            <person name="de Vos W.M."/>
            <person name="Barrangou R."/>
            <person name="Klaenhammer T.R."/>
            <person name="Caufield P.W."/>
            <person name="Cui Y."/>
            <person name="Zhang H."/>
            <person name="O'Toole P.W."/>
        </authorList>
    </citation>
    <scope>NUCLEOTIDE SEQUENCE [LARGE SCALE GENOMIC DNA]</scope>
    <source>
        <strain evidence="2 3">DSM 18527</strain>
    </source>
</reference>
<gene>
    <name evidence="2" type="ORF">FC83_GL000249</name>
</gene>
<organism evidence="2 3">
    <name type="scientific">Agrilactobacillus composti DSM 18527 = JCM 14202</name>
    <dbReference type="NCBI Taxonomy" id="1423734"/>
    <lineage>
        <taxon>Bacteria</taxon>
        <taxon>Bacillati</taxon>
        <taxon>Bacillota</taxon>
        <taxon>Bacilli</taxon>
        <taxon>Lactobacillales</taxon>
        <taxon>Lactobacillaceae</taxon>
        <taxon>Agrilactobacillus</taxon>
    </lineage>
</organism>
<dbReference type="eggNOG" id="COG2086">
    <property type="taxonomic scope" value="Bacteria"/>
</dbReference>
<dbReference type="SUPFAM" id="SSF52402">
    <property type="entry name" value="Adenine nucleotide alpha hydrolases-like"/>
    <property type="match status" value="1"/>
</dbReference>
<accession>A0A0R1XSV6</accession>
<dbReference type="AlphaFoldDB" id="A0A0R1XSV6"/>
<protein>
    <recommendedName>
        <fullName evidence="1">Electron transfer flavoprotein alpha/beta-subunit N-terminal domain-containing protein</fullName>
    </recommendedName>
</protein>
<feature type="domain" description="Electron transfer flavoprotein alpha/beta-subunit N-terminal" evidence="1">
    <location>
        <begin position="14"/>
        <end position="207"/>
    </location>
</feature>
<keyword evidence="3" id="KW-1185">Reference proteome</keyword>
<dbReference type="STRING" id="1423734.FC83_GL000249"/>
<dbReference type="Pfam" id="PF01012">
    <property type="entry name" value="ETF"/>
    <property type="match status" value="1"/>
</dbReference>
<dbReference type="InterPro" id="IPR012255">
    <property type="entry name" value="ETF_b"/>
</dbReference>
<dbReference type="SMART" id="SM00893">
    <property type="entry name" value="ETF"/>
    <property type="match status" value="1"/>
</dbReference>
<dbReference type="PIRSF" id="PIRSF000090">
    <property type="entry name" value="Beta-ETF"/>
    <property type="match status" value="1"/>
</dbReference>
<dbReference type="GO" id="GO:0009055">
    <property type="term" value="F:electron transfer activity"/>
    <property type="evidence" value="ECO:0007669"/>
    <property type="project" value="InterPro"/>
</dbReference>